<dbReference type="AlphaFoldDB" id="A0AAV3U3A7"/>
<dbReference type="EMBL" id="BAABLX010000024">
    <property type="protein sequence ID" value="GAA4945475.1"/>
    <property type="molecule type" value="Genomic_DNA"/>
</dbReference>
<organism evidence="6 7">
    <name type="scientific">Halioxenophilus aromaticivorans</name>
    <dbReference type="NCBI Taxonomy" id="1306992"/>
    <lineage>
        <taxon>Bacteria</taxon>
        <taxon>Pseudomonadati</taxon>
        <taxon>Pseudomonadota</taxon>
        <taxon>Gammaproteobacteria</taxon>
        <taxon>Alteromonadales</taxon>
        <taxon>Alteromonadaceae</taxon>
        <taxon>Halioxenophilus</taxon>
    </lineage>
</organism>
<dbReference type="InterPro" id="IPR005119">
    <property type="entry name" value="LysR_subst-bd"/>
</dbReference>
<dbReference type="Pfam" id="PF03466">
    <property type="entry name" value="LysR_substrate"/>
    <property type="match status" value="1"/>
</dbReference>
<dbReference type="Pfam" id="PF00126">
    <property type="entry name" value="HTH_1"/>
    <property type="match status" value="1"/>
</dbReference>
<dbReference type="InterPro" id="IPR000847">
    <property type="entry name" value="LysR_HTH_N"/>
</dbReference>
<evidence type="ECO:0000256" key="4">
    <source>
        <dbReference type="ARBA" id="ARBA00023163"/>
    </source>
</evidence>
<gene>
    <name evidence="6" type="ORF">GCM10025791_25800</name>
</gene>
<reference evidence="7" key="1">
    <citation type="journal article" date="2019" name="Int. J. Syst. Evol. Microbiol.">
        <title>The Global Catalogue of Microorganisms (GCM) 10K type strain sequencing project: providing services to taxonomists for standard genome sequencing and annotation.</title>
        <authorList>
            <consortium name="The Broad Institute Genomics Platform"/>
            <consortium name="The Broad Institute Genome Sequencing Center for Infectious Disease"/>
            <person name="Wu L."/>
            <person name="Ma J."/>
        </authorList>
    </citation>
    <scope>NUCLEOTIDE SEQUENCE [LARGE SCALE GENOMIC DNA]</scope>
    <source>
        <strain evidence="7">JCM 19134</strain>
    </source>
</reference>
<dbReference type="GO" id="GO:0003700">
    <property type="term" value="F:DNA-binding transcription factor activity"/>
    <property type="evidence" value="ECO:0007669"/>
    <property type="project" value="InterPro"/>
</dbReference>
<evidence type="ECO:0000313" key="7">
    <source>
        <dbReference type="Proteomes" id="UP001409585"/>
    </source>
</evidence>
<sequence length="302" mass="32854">MVLAVEQAGKGVMVNLKHLRAFAAVAQELHFTKAAELMCISQPALSALIKQLETWAEVPLIHRNTRQVELTQAGREYYASVRQMLQDFDQAGEQLKQFKSIRRGRVRMAALPSLCASVLARTLANFRHDYPDITLEVFDLPGAEIMEALLNREVDLACSYANQSPEINAELFLKDSLALLCPSDSPLAAYTSVTWRQLANQPLIAMAPGTTVRTLIEGVTAANDLSLNIVLEPKLISTAMGYVCAGLGVAVLPTAGMEPLAIPGVACIDLREPQITRDISVLTLKGYGLSPAADALRKMILQ</sequence>
<evidence type="ECO:0000256" key="1">
    <source>
        <dbReference type="ARBA" id="ARBA00009437"/>
    </source>
</evidence>
<dbReference type="GO" id="GO:0003677">
    <property type="term" value="F:DNA binding"/>
    <property type="evidence" value="ECO:0007669"/>
    <property type="project" value="UniProtKB-KW"/>
</dbReference>
<name>A0AAV3U3A7_9ALTE</name>
<comment type="caution">
    <text evidence="6">The sequence shown here is derived from an EMBL/GenBank/DDBJ whole genome shotgun (WGS) entry which is preliminary data.</text>
</comment>
<dbReference type="CDD" id="cd08440">
    <property type="entry name" value="PBP2_LTTR_like_4"/>
    <property type="match status" value="1"/>
</dbReference>
<dbReference type="Gene3D" id="3.40.190.290">
    <property type="match status" value="1"/>
</dbReference>
<evidence type="ECO:0000259" key="5">
    <source>
        <dbReference type="PROSITE" id="PS50931"/>
    </source>
</evidence>
<dbReference type="PRINTS" id="PR00039">
    <property type="entry name" value="HTHLYSR"/>
</dbReference>
<accession>A0AAV3U3A7</accession>
<evidence type="ECO:0000256" key="3">
    <source>
        <dbReference type="ARBA" id="ARBA00023125"/>
    </source>
</evidence>
<keyword evidence="2" id="KW-0805">Transcription regulation</keyword>
<dbReference type="Gene3D" id="1.10.10.10">
    <property type="entry name" value="Winged helix-like DNA-binding domain superfamily/Winged helix DNA-binding domain"/>
    <property type="match status" value="1"/>
</dbReference>
<protein>
    <submittedName>
        <fullName evidence="6">LysR family transcriptional regulator</fullName>
    </submittedName>
</protein>
<dbReference type="FunFam" id="1.10.10.10:FF:000001">
    <property type="entry name" value="LysR family transcriptional regulator"/>
    <property type="match status" value="1"/>
</dbReference>
<keyword evidence="4" id="KW-0804">Transcription</keyword>
<keyword evidence="3" id="KW-0238">DNA-binding</keyword>
<dbReference type="Proteomes" id="UP001409585">
    <property type="component" value="Unassembled WGS sequence"/>
</dbReference>
<keyword evidence="7" id="KW-1185">Reference proteome</keyword>
<comment type="similarity">
    <text evidence="1">Belongs to the LysR transcriptional regulatory family.</text>
</comment>
<dbReference type="GO" id="GO:0005829">
    <property type="term" value="C:cytosol"/>
    <property type="evidence" value="ECO:0007669"/>
    <property type="project" value="TreeGrafter"/>
</dbReference>
<dbReference type="InterPro" id="IPR036388">
    <property type="entry name" value="WH-like_DNA-bd_sf"/>
</dbReference>
<evidence type="ECO:0000313" key="6">
    <source>
        <dbReference type="EMBL" id="GAA4945475.1"/>
    </source>
</evidence>
<proteinExistence type="inferred from homology"/>
<dbReference type="InterPro" id="IPR050950">
    <property type="entry name" value="HTH-type_LysR_regulators"/>
</dbReference>
<dbReference type="SUPFAM" id="SSF46785">
    <property type="entry name" value="Winged helix' DNA-binding domain"/>
    <property type="match status" value="1"/>
</dbReference>
<dbReference type="PANTHER" id="PTHR30419">
    <property type="entry name" value="HTH-TYPE TRANSCRIPTIONAL REGULATOR YBHD"/>
    <property type="match status" value="1"/>
</dbReference>
<dbReference type="SUPFAM" id="SSF53850">
    <property type="entry name" value="Periplasmic binding protein-like II"/>
    <property type="match status" value="1"/>
</dbReference>
<dbReference type="PANTHER" id="PTHR30419:SF8">
    <property type="entry name" value="NITROGEN ASSIMILATION TRANSCRIPTIONAL ACTIVATOR-RELATED"/>
    <property type="match status" value="1"/>
</dbReference>
<feature type="domain" description="HTH lysR-type" evidence="5">
    <location>
        <begin position="14"/>
        <end position="71"/>
    </location>
</feature>
<dbReference type="InterPro" id="IPR036390">
    <property type="entry name" value="WH_DNA-bd_sf"/>
</dbReference>
<evidence type="ECO:0000256" key="2">
    <source>
        <dbReference type="ARBA" id="ARBA00023015"/>
    </source>
</evidence>
<dbReference type="PROSITE" id="PS50931">
    <property type="entry name" value="HTH_LYSR"/>
    <property type="match status" value="1"/>
</dbReference>